<name>A0A4U1HE01_9BURK</name>
<dbReference type="GO" id="GO:0004177">
    <property type="term" value="F:aminopeptidase activity"/>
    <property type="evidence" value="ECO:0007669"/>
    <property type="project" value="UniProtKB-KW"/>
</dbReference>
<evidence type="ECO:0000259" key="1">
    <source>
        <dbReference type="Pfam" id="PF00557"/>
    </source>
</evidence>
<keyword evidence="3" id="KW-1185">Reference proteome</keyword>
<dbReference type="Gene3D" id="3.90.230.10">
    <property type="entry name" value="Creatinase/methionine aminopeptidase superfamily"/>
    <property type="match status" value="1"/>
</dbReference>
<accession>A0A4U1HE01</accession>
<dbReference type="CDD" id="cd01066">
    <property type="entry name" value="APP_MetAP"/>
    <property type="match status" value="1"/>
</dbReference>
<keyword evidence="2" id="KW-0645">Protease</keyword>
<dbReference type="InterPro" id="IPR000994">
    <property type="entry name" value="Pept_M24"/>
</dbReference>
<gene>
    <name evidence="2" type="ORF">FAZ69_32300</name>
</gene>
<dbReference type="EMBL" id="SWJE01000029">
    <property type="protein sequence ID" value="TKC78103.1"/>
    <property type="molecule type" value="Genomic_DNA"/>
</dbReference>
<comment type="caution">
    <text evidence="2">The sequence shown here is derived from an EMBL/GenBank/DDBJ whole genome shotgun (WGS) entry which is preliminary data.</text>
</comment>
<keyword evidence="2" id="KW-0031">Aminopeptidase</keyword>
<dbReference type="Proteomes" id="UP000305539">
    <property type="component" value="Unassembled WGS sequence"/>
</dbReference>
<dbReference type="PANTHER" id="PTHR46112">
    <property type="entry name" value="AMINOPEPTIDASE"/>
    <property type="match status" value="1"/>
</dbReference>
<keyword evidence="2" id="KW-0378">Hydrolase</keyword>
<dbReference type="InterPro" id="IPR036005">
    <property type="entry name" value="Creatinase/aminopeptidase-like"/>
</dbReference>
<evidence type="ECO:0000313" key="3">
    <source>
        <dbReference type="Proteomes" id="UP000305539"/>
    </source>
</evidence>
<dbReference type="Pfam" id="PF00557">
    <property type="entry name" value="Peptidase_M24"/>
    <property type="match status" value="1"/>
</dbReference>
<protein>
    <submittedName>
        <fullName evidence="2">Aminopeptidase P family protein</fullName>
    </submittedName>
</protein>
<dbReference type="SUPFAM" id="SSF55920">
    <property type="entry name" value="Creatinase/aminopeptidase"/>
    <property type="match status" value="1"/>
</dbReference>
<dbReference type="PANTHER" id="PTHR46112:SF3">
    <property type="entry name" value="AMINOPEPTIDASE YPDF"/>
    <property type="match status" value="1"/>
</dbReference>
<dbReference type="InterPro" id="IPR029149">
    <property type="entry name" value="Creatin/AminoP/Spt16_N"/>
</dbReference>
<organism evidence="2 3">
    <name type="scientific">Trinickia terrae</name>
    <dbReference type="NCBI Taxonomy" id="2571161"/>
    <lineage>
        <taxon>Bacteria</taxon>
        <taxon>Pseudomonadati</taxon>
        <taxon>Pseudomonadota</taxon>
        <taxon>Betaproteobacteria</taxon>
        <taxon>Burkholderiales</taxon>
        <taxon>Burkholderiaceae</taxon>
        <taxon>Trinickia</taxon>
    </lineage>
</organism>
<sequence length="414" mass="47171">MFSAEHINNAEAVDAAGGSADPENDLPGRVRSYRLGRVRKQLLDHACPAVLLYDSVNIRYATDSSNMQIWTGRNPSRYVLIFAEGPIVAWEFHNCEHVWNGLDPIDELRSATCWNYFSAGPESARRAKQWAREIADLMRRHAPMDTRIAVDRLDPEGTHCLRELGIEVLDGQAMLEQARSVKSDDELVLVMESIAACEHGMQRMYEELRPGMTEQELWAYLHFESIRRGGEWIETRLLSSGHRTNPWMQECSGKIMNEGELLAFDTDLVGPNGYCADISRTWTVGHVRPTDEQRRLYATAYAQIHINMELLRPGMTFREFSERSFRIPERYLKNRYSCIAHGIGMVDEYPSIAHRIDWAGSGYDGSFEAGMTICLESYIGAEDGREGVKLEQQVLLTESGCMPLSTFRFESDWL</sequence>
<feature type="domain" description="Peptidase M24" evidence="1">
    <location>
        <begin position="192"/>
        <end position="398"/>
    </location>
</feature>
<dbReference type="RefSeq" id="WP_136899434.1">
    <property type="nucleotide sequence ID" value="NZ_SWJE01000029.1"/>
</dbReference>
<dbReference type="AlphaFoldDB" id="A0A4U1HE01"/>
<evidence type="ECO:0000313" key="2">
    <source>
        <dbReference type="EMBL" id="TKC78103.1"/>
    </source>
</evidence>
<dbReference type="SUPFAM" id="SSF53092">
    <property type="entry name" value="Creatinase/prolidase N-terminal domain"/>
    <property type="match status" value="1"/>
</dbReference>
<dbReference type="Gene3D" id="3.40.350.10">
    <property type="entry name" value="Creatinase/prolidase N-terminal domain"/>
    <property type="match status" value="1"/>
</dbReference>
<dbReference type="InterPro" id="IPR050659">
    <property type="entry name" value="Peptidase_M24B"/>
</dbReference>
<proteinExistence type="predicted"/>
<reference evidence="2 3" key="1">
    <citation type="submission" date="2019-04" db="EMBL/GenBank/DDBJ databases">
        <title>Trinickia sp. 7GSK02, isolated from subtropical forest soil.</title>
        <authorList>
            <person name="Gao Z.-H."/>
            <person name="Qiu L.-H."/>
        </authorList>
    </citation>
    <scope>NUCLEOTIDE SEQUENCE [LARGE SCALE GENOMIC DNA]</scope>
    <source>
        <strain evidence="2 3">7GSK02</strain>
    </source>
</reference>
<dbReference type="OrthoDB" id="9803194at2"/>